<reference evidence="2" key="1">
    <citation type="submission" date="2021-02" db="EMBL/GenBank/DDBJ databases">
        <authorList>
            <person name="Bekaert M."/>
        </authorList>
    </citation>
    <scope>NUCLEOTIDE SEQUENCE</scope>
    <source>
        <strain evidence="2">IoA-00</strain>
    </source>
</reference>
<dbReference type="EMBL" id="HG994590">
    <property type="protein sequence ID" value="CAF2807667.1"/>
    <property type="molecule type" value="Genomic_DNA"/>
</dbReference>
<evidence type="ECO:0000313" key="2">
    <source>
        <dbReference type="EMBL" id="CAF2807667.1"/>
    </source>
</evidence>
<keyword evidence="3" id="KW-1185">Reference proteome</keyword>
<proteinExistence type="predicted"/>
<evidence type="ECO:0000256" key="1">
    <source>
        <dbReference type="SAM" id="MobiDB-lite"/>
    </source>
</evidence>
<dbReference type="Proteomes" id="UP000675881">
    <property type="component" value="Chromosome 11"/>
</dbReference>
<gene>
    <name evidence="2" type="ORF">LSAA_2941</name>
</gene>
<accession>A0A7R8CFK7</accession>
<feature type="compositionally biased region" description="Low complexity" evidence="1">
    <location>
        <begin position="64"/>
        <end position="78"/>
    </location>
</feature>
<organism evidence="2 3">
    <name type="scientific">Lepeophtheirus salmonis</name>
    <name type="common">Salmon louse</name>
    <name type="synonym">Caligus salmonis</name>
    <dbReference type="NCBI Taxonomy" id="72036"/>
    <lineage>
        <taxon>Eukaryota</taxon>
        <taxon>Metazoa</taxon>
        <taxon>Ecdysozoa</taxon>
        <taxon>Arthropoda</taxon>
        <taxon>Crustacea</taxon>
        <taxon>Multicrustacea</taxon>
        <taxon>Hexanauplia</taxon>
        <taxon>Copepoda</taxon>
        <taxon>Siphonostomatoida</taxon>
        <taxon>Caligidae</taxon>
        <taxon>Lepeophtheirus</taxon>
    </lineage>
</organism>
<protein>
    <submittedName>
        <fullName evidence="2">(salmon louse) hypothetical protein</fullName>
    </submittedName>
</protein>
<name>A0A7R8CFK7_LEPSM</name>
<evidence type="ECO:0000313" key="3">
    <source>
        <dbReference type="Proteomes" id="UP000675881"/>
    </source>
</evidence>
<feature type="region of interest" description="Disordered" evidence="1">
    <location>
        <begin position="64"/>
        <end position="87"/>
    </location>
</feature>
<dbReference type="AlphaFoldDB" id="A0A7R8CFK7"/>
<sequence>MPNYQLLQMFTFNKPTAHILVFLLPQNLNKEEGPLSLQLLTIAIQIISLRIFQMSIVLFYTSSSVPSSSSTLSSTCASNPPPPYEAPPLITSALADVTQTASMRVVDEGDHGHPTRDSLSSLFDEVHDVSENIFHPPPN</sequence>